<dbReference type="EMBL" id="JABXBU010002072">
    <property type="protein sequence ID" value="KAF8778564.1"/>
    <property type="molecule type" value="Genomic_DNA"/>
</dbReference>
<dbReference type="Gene3D" id="3.50.50.60">
    <property type="entry name" value="FAD/NAD(P)-binding domain"/>
    <property type="match status" value="1"/>
</dbReference>
<evidence type="ECO:0000313" key="7">
    <source>
        <dbReference type="EMBL" id="KAF8778564.1"/>
    </source>
</evidence>
<dbReference type="SUPFAM" id="SSF51905">
    <property type="entry name" value="FAD/NAD(P)-binding domain"/>
    <property type="match status" value="1"/>
</dbReference>
<dbReference type="EC" id="1.-.-.-" evidence="6"/>
<keyword evidence="3 6" id="KW-0274">FAD</keyword>
<keyword evidence="6 7" id="KW-0503">Monooxygenase</keyword>
<evidence type="ECO:0000313" key="8">
    <source>
        <dbReference type="Proteomes" id="UP000807504"/>
    </source>
</evidence>
<evidence type="ECO:0000256" key="1">
    <source>
        <dbReference type="ARBA" id="ARBA00009183"/>
    </source>
</evidence>
<dbReference type="FunFam" id="3.50.50.60:FF:000161">
    <property type="entry name" value="Dimethylaniline monooxygenase [N-oxide-forming]"/>
    <property type="match status" value="1"/>
</dbReference>
<keyword evidence="4" id="KW-0521">NADP</keyword>
<name>A0A8T0ETH7_ARGBR</name>
<evidence type="ECO:0000256" key="2">
    <source>
        <dbReference type="ARBA" id="ARBA00022630"/>
    </source>
</evidence>
<dbReference type="AlphaFoldDB" id="A0A8T0ETH7"/>
<dbReference type="InterPro" id="IPR050346">
    <property type="entry name" value="FMO-like"/>
</dbReference>
<organism evidence="7 8">
    <name type="scientific">Argiope bruennichi</name>
    <name type="common">Wasp spider</name>
    <name type="synonym">Aranea bruennichi</name>
    <dbReference type="NCBI Taxonomy" id="94029"/>
    <lineage>
        <taxon>Eukaryota</taxon>
        <taxon>Metazoa</taxon>
        <taxon>Ecdysozoa</taxon>
        <taxon>Arthropoda</taxon>
        <taxon>Chelicerata</taxon>
        <taxon>Arachnida</taxon>
        <taxon>Araneae</taxon>
        <taxon>Araneomorphae</taxon>
        <taxon>Entelegynae</taxon>
        <taxon>Araneoidea</taxon>
        <taxon>Araneidae</taxon>
        <taxon>Argiope</taxon>
    </lineage>
</organism>
<comment type="similarity">
    <text evidence="1 6">Belongs to the FMO family.</text>
</comment>
<proteinExistence type="inferred from homology"/>
<evidence type="ECO:0000256" key="5">
    <source>
        <dbReference type="ARBA" id="ARBA00023002"/>
    </source>
</evidence>
<protein>
    <recommendedName>
        <fullName evidence="6">Flavin-containing monooxygenase</fullName>
        <ecNumber evidence="6">1.-.-.-</ecNumber>
    </recommendedName>
</protein>
<dbReference type="GO" id="GO:0004499">
    <property type="term" value="F:N,N-dimethylaniline monooxygenase activity"/>
    <property type="evidence" value="ECO:0007669"/>
    <property type="project" value="InterPro"/>
</dbReference>
<evidence type="ECO:0000256" key="3">
    <source>
        <dbReference type="ARBA" id="ARBA00022827"/>
    </source>
</evidence>
<comment type="cofactor">
    <cofactor evidence="6">
        <name>FAD</name>
        <dbReference type="ChEBI" id="CHEBI:57692"/>
    </cofactor>
</comment>
<keyword evidence="8" id="KW-1185">Reference proteome</keyword>
<dbReference type="PANTHER" id="PTHR23023">
    <property type="entry name" value="DIMETHYLANILINE MONOOXYGENASE"/>
    <property type="match status" value="1"/>
</dbReference>
<dbReference type="InterPro" id="IPR036188">
    <property type="entry name" value="FAD/NAD-bd_sf"/>
</dbReference>
<reference evidence="7" key="2">
    <citation type="submission" date="2020-06" db="EMBL/GenBank/DDBJ databases">
        <authorList>
            <person name="Sheffer M."/>
        </authorList>
    </citation>
    <scope>NUCLEOTIDE SEQUENCE</scope>
</reference>
<keyword evidence="2 6" id="KW-0285">Flavoprotein</keyword>
<gene>
    <name evidence="7" type="ORF">HNY73_015270</name>
</gene>
<reference evidence="7" key="1">
    <citation type="journal article" date="2020" name="bioRxiv">
        <title>Chromosome-level reference genome of the European wasp spider Argiope bruennichi: a resource for studies on range expansion and evolutionary adaptation.</title>
        <authorList>
            <person name="Sheffer M.M."/>
            <person name="Hoppe A."/>
            <person name="Krehenwinkel H."/>
            <person name="Uhl G."/>
            <person name="Kuss A.W."/>
            <person name="Jensen L."/>
            <person name="Jensen C."/>
            <person name="Gillespie R.G."/>
            <person name="Hoff K.J."/>
            <person name="Prost S."/>
        </authorList>
    </citation>
    <scope>NUCLEOTIDE SEQUENCE</scope>
</reference>
<evidence type="ECO:0000256" key="4">
    <source>
        <dbReference type="ARBA" id="ARBA00022857"/>
    </source>
</evidence>
<dbReference type="Proteomes" id="UP000807504">
    <property type="component" value="Unassembled WGS sequence"/>
</dbReference>
<dbReference type="Pfam" id="PF00743">
    <property type="entry name" value="FMO-like"/>
    <property type="match status" value="1"/>
</dbReference>
<keyword evidence="5 6" id="KW-0560">Oxidoreductase</keyword>
<evidence type="ECO:0000256" key="6">
    <source>
        <dbReference type="RuleBase" id="RU361177"/>
    </source>
</evidence>
<dbReference type="GO" id="GO:0050661">
    <property type="term" value="F:NADP binding"/>
    <property type="evidence" value="ECO:0007669"/>
    <property type="project" value="InterPro"/>
</dbReference>
<dbReference type="PRINTS" id="PR00370">
    <property type="entry name" value="FMOXYGENASE"/>
</dbReference>
<dbReference type="InterPro" id="IPR020946">
    <property type="entry name" value="Flavin_mOase-like"/>
</dbReference>
<dbReference type="InterPro" id="IPR000960">
    <property type="entry name" value="Flavin_mOase"/>
</dbReference>
<comment type="caution">
    <text evidence="7">The sequence shown here is derived from an EMBL/GenBank/DDBJ whole genome shotgun (WGS) entry which is preliminary data.</text>
</comment>
<sequence>MRRRNVFLLKFLPYDFQCRFLESRVKFDHDTYNLKPDHRILSAHTTMNDTLPNCVLSGKVIVKGDIEKFEENGVVFAGEEQVTKVDSVVLATGYDIKFPFLDSSVISFENNRVHLYKYIIPTHLEHPTLAFIGLIQPLGPFFSVVDIQCRWFAQILAGNLKLPSEEEMKKDIENKIRANEKRFVNTSRHTIEADWVPYLDELAEMIGAKPNLLKLAITDPKFFWICFNGPCFPYQYRLQGPHSGLGPKKQF</sequence>
<accession>A0A8T0ETH7</accession>
<dbReference type="GO" id="GO:0050660">
    <property type="term" value="F:flavin adenine dinucleotide binding"/>
    <property type="evidence" value="ECO:0007669"/>
    <property type="project" value="InterPro"/>
</dbReference>